<keyword evidence="3" id="KW-1185">Reference proteome</keyword>
<protein>
    <submittedName>
        <fullName evidence="2">Uncharacterized protein</fullName>
    </submittedName>
</protein>
<proteinExistence type="predicted"/>
<feature type="region of interest" description="Disordered" evidence="1">
    <location>
        <begin position="1"/>
        <end position="60"/>
    </location>
</feature>
<dbReference type="EMBL" id="KI669462">
    <property type="protein sequence ID" value="OCF58190.1"/>
    <property type="molecule type" value="Genomic_DNA"/>
</dbReference>
<feature type="region of interest" description="Disordered" evidence="1">
    <location>
        <begin position="66"/>
        <end position="85"/>
    </location>
</feature>
<feature type="region of interest" description="Disordered" evidence="1">
    <location>
        <begin position="90"/>
        <end position="115"/>
    </location>
</feature>
<reference evidence="2 3" key="1">
    <citation type="submission" date="2013-07" db="EMBL/GenBank/DDBJ databases">
        <title>The Genome Sequence of Kwoniella mangroviensis CBS10435.</title>
        <authorList>
            <consortium name="The Broad Institute Genome Sequencing Platform"/>
            <person name="Cuomo C."/>
            <person name="Litvintseva A."/>
            <person name="Chen Y."/>
            <person name="Heitman J."/>
            <person name="Sun S."/>
            <person name="Springer D."/>
            <person name="Dromer F."/>
            <person name="Young S.K."/>
            <person name="Zeng Q."/>
            <person name="Gargeya S."/>
            <person name="Fitzgerald M."/>
            <person name="Abouelleil A."/>
            <person name="Alvarado L."/>
            <person name="Berlin A.M."/>
            <person name="Chapman S.B."/>
            <person name="Dewar J."/>
            <person name="Goldberg J."/>
            <person name="Griggs A."/>
            <person name="Gujja S."/>
            <person name="Hansen M."/>
            <person name="Howarth C."/>
            <person name="Imamovic A."/>
            <person name="Larimer J."/>
            <person name="McCowan C."/>
            <person name="Murphy C."/>
            <person name="Pearson M."/>
            <person name="Priest M."/>
            <person name="Roberts A."/>
            <person name="Saif S."/>
            <person name="Shea T."/>
            <person name="Sykes S."/>
            <person name="Wortman J."/>
            <person name="Nusbaum C."/>
            <person name="Birren B."/>
        </authorList>
    </citation>
    <scope>NUCLEOTIDE SEQUENCE [LARGE SCALE GENOMIC DNA]</scope>
    <source>
        <strain evidence="2 3">CBS 10435</strain>
    </source>
</reference>
<gene>
    <name evidence="2" type="ORF">L486_04220</name>
</gene>
<reference evidence="3" key="2">
    <citation type="submission" date="2013-12" db="EMBL/GenBank/DDBJ databases">
        <title>Evolution of pathogenesis and genome organization in the Tremellales.</title>
        <authorList>
            <person name="Cuomo C."/>
            <person name="Litvintseva A."/>
            <person name="Heitman J."/>
            <person name="Chen Y."/>
            <person name="Sun S."/>
            <person name="Springer D."/>
            <person name="Dromer F."/>
            <person name="Young S."/>
            <person name="Zeng Q."/>
            <person name="Chapman S."/>
            <person name="Gujja S."/>
            <person name="Saif S."/>
            <person name="Birren B."/>
        </authorList>
    </citation>
    <scope>NUCLEOTIDE SEQUENCE [LARGE SCALE GENOMIC DNA]</scope>
    <source>
        <strain evidence="3">CBS 10435</strain>
    </source>
</reference>
<evidence type="ECO:0000313" key="3">
    <source>
        <dbReference type="Proteomes" id="UP000092583"/>
    </source>
</evidence>
<feature type="compositionally biased region" description="Basic and acidic residues" evidence="1">
    <location>
        <begin position="50"/>
        <end position="60"/>
    </location>
</feature>
<feature type="compositionally biased region" description="Polar residues" evidence="1">
    <location>
        <begin position="25"/>
        <end position="34"/>
    </location>
</feature>
<sequence>MSQADTNVKDADTKATIQDWRENITGPSKGTDTVQSDHSEPSNISQPEASHQRLIAEDDWDARSLNESTFSWGGTTQRPPTEAAAPSVYQTQYNSHSGPEYRTASSSAPRQEQSRSYSGTTIMGVPGWLFCGALVCGSCASAIKKAGTVAYTASSSQNLNTQQKQMAYPVKPVMTSKQDNTLRAAAEDTISPGSAASHVQSTEATRKDTGTLDDYLKIQQRDITAPNRERSTLNQMTYSALGLGTGTDTGEANRSTLNQCAGCPGSTACGG</sequence>
<feature type="compositionally biased region" description="Polar residues" evidence="1">
    <location>
        <begin position="66"/>
        <end position="79"/>
    </location>
</feature>
<accession>A0A1B9IRU7</accession>
<evidence type="ECO:0000313" key="2">
    <source>
        <dbReference type="EMBL" id="OCF58190.1"/>
    </source>
</evidence>
<organism evidence="2 3">
    <name type="scientific">Kwoniella mangroviensis CBS 10435</name>
    <dbReference type="NCBI Taxonomy" id="1331196"/>
    <lineage>
        <taxon>Eukaryota</taxon>
        <taxon>Fungi</taxon>
        <taxon>Dikarya</taxon>
        <taxon>Basidiomycota</taxon>
        <taxon>Agaricomycotina</taxon>
        <taxon>Tremellomycetes</taxon>
        <taxon>Tremellales</taxon>
        <taxon>Cryptococcaceae</taxon>
        <taxon>Kwoniella</taxon>
    </lineage>
</organism>
<name>A0A1B9IRU7_9TREE</name>
<dbReference type="Proteomes" id="UP000092583">
    <property type="component" value="Unassembled WGS sequence"/>
</dbReference>
<evidence type="ECO:0000256" key="1">
    <source>
        <dbReference type="SAM" id="MobiDB-lite"/>
    </source>
</evidence>
<dbReference type="AlphaFoldDB" id="A0A1B9IRU7"/>